<sequence length="671" mass="74290">MDGRGQSSPLDASAHHQQRGEDQQHAPHIPTPGPVSPNSSEGWKKTPAPPTPTPSAPPQARQNHVSTVMLSGEAIVSLSIDGKERLCLAQISNTLLKDYSYNEIHNRRVALGITCVQCTPVQLEILRRAGAMPVSSRRCGMITKREAERLVKSFLEDAEPPKLPEDFAFQVYHECGWGCHGYFEPARYNSSRAKCIKCGFCSVYFSPNKFIFHFHRTSETKYHHPDAANFNSWRRHLKLVGGGTDEEMHVWEDVKAMFNGGTRKRVFSSVPRTSTSGPKPDIRTVTDTARKSSKVGSGGSDLQVTPKHPFPTHFSPYSWYGAGTKPSYPFVSVNTSQSLCFGFPPPQGVAKDNVTPDNPMLKGGMGPLPAPWLGRTALPFSNLDAFWDKAFGLPRPLGGGFRGGGGAIYPPPACNSGSSDRFSAFRPVGRNAHVQGDNSGAPAVSDDTAGLPGDVDETEEIDQDVREDADDSQDGGVVITKELVDDDCHTSETDEPVEKRPRLDSDNQAGEDDEVEEGEHEDGENKVQQEHDGTHDGCEGQDPERFEENRDNPRQEERGVTGADDSGLSEELCQSLKRELCNRKKREKEVNMLRETFQEEVTREKAFRDQMARQLEVLRETLTNELEQERKVRFSLQQKLKEAHDALHSFSCSMLTAARDGCGYKDTVLPR</sequence>
<dbReference type="InterPro" id="IPR009061">
    <property type="entry name" value="DNA-bd_dom_put_sf"/>
</dbReference>
<dbReference type="SUPFAM" id="SSF63763">
    <property type="entry name" value="SAND domain-like"/>
    <property type="match status" value="1"/>
</dbReference>
<keyword evidence="2" id="KW-0175">Coiled coil</keyword>
<gene>
    <name evidence="5" type="ORF">BaRGS_00030327</name>
</gene>
<evidence type="ECO:0000256" key="3">
    <source>
        <dbReference type="SAM" id="MobiDB-lite"/>
    </source>
</evidence>
<comment type="caution">
    <text evidence="5">The sequence shown here is derived from an EMBL/GenBank/DDBJ whole genome shotgun (WGS) entry which is preliminary data.</text>
</comment>
<feature type="region of interest" description="Disordered" evidence="3">
    <location>
        <begin position="430"/>
        <end position="569"/>
    </location>
</feature>
<feature type="compositionally biased region" description="Basic and acidic residues" evidence="3">
    <location>
        <begin position="523"/>
        <end position="559"/>
    </location>
</feature>
<dbReference type="SMART" id="SM01046">
    <property type="entry name" value="c-SKI_SMAD_bind"/>
    <property type="match status" value="1"/>
</dbReference>
<dbReference type="PANTHER" id="PTHR10005">
    <property type="entry name" value="SKI ONCOGENE-RELATED"/>
    <property type="match status" value="1"/>
</dbReference>
<feature type="compositionally biased region" description="Polar residues" evidence="3">
    <location>
        <begin position="1"/>
        <end position="10"/>
    </location>
</feature>
<dbReference type="CDD" id="cd21080">
    <property type="entry name" value="DHD_Skor"/>
    <property type="match status" value="1"/>
</dbReference>
<evidence type="ECO:0000256" key="2">
    <source>
        <dbReference type="SAM" id="Coils"/>
    </source>
</evidence>
<evidence type="ECO:0000313" key="6">
    <source>
        <dbReference type="Proteomes" id="UP001519460"/>
    </source>
</evidence>
<evidence type="ECO:0000256" key="1">
    <source>
        <dbReference type="ARBA" id="ARBA00009513"/>
    </source>
</evidence>
<dbReference type="InterPro" id="IPR003380">
    <property type="entry name" value="SKI/SNO/DAC"/>
</dbReference>
<evidence type="ECO:0000259" key="4">
    <source>
        <dbReference type="SMART" id="SM01046"/>
    </source>
</evidence>
<name>A0ABD0JTQ0_9CAEN</name>
<keyword evidence="6" id="KW-1185">Reference proteome</keyword>
<feature type="compositionally biased region" description="Pro residues" evidence="3">
    <location>
        <begin position="47"/>
        <end position="57"/>
    </location>
</feature>
<comment type="similarity">
    <text evidence="1">Belongs to the SKI family.</text>
</comment>
<feature type="domain" description="c-SKI SMAD4-binding" evidence="4">
    <location>
        <begin position="168"/>
        <end position="259"/>
    </location>
</feature>
<feature type="compositionally biased region" description="Acidic residues" evidence="3">
    <location>
        <begin position="509"/>
        <end position="522"/>
    </location>
</feature>
<dbReference type="SUPFAM" id="SSF46955">
    <property type="entry name" value="Putative DNA-binding domain"/>
    <property type="match status" value="1"/>
</dbReference>
<dbReference type="Gene3D" id="3.10.260.20">
    <property type="entry name" value="Ski"/>
    <property type="match status" value="1"/>
</dbReference>
<feature type="compositionally biased region" description="Acidic residues" evidence="3">
    <location>
        <begin position="454"/>
        <end position="473"/>
    </location>
</feature>
<dbReference type="InterPro" id="IPR014890">
    <property type="entry name" value="c-SKI_SMAD4-bd_dom"/>
</dbReference>
<feature type="region of interest" description="Disordered" evidence="3">
    <location>
        <begin position="1"/>
        <end position="64"/>
    </location>
</feature>
<proteinExistence type="inferred from homology"/>
<feature type="region of interest" description="Disordered" evidence="3">
    <location>
        <begin position="267"/>
        <end position="307"/>
    </location>
</feature>
<accession>A0ABD0JTQ0</accession>
<feature type="compositionally biased region" description="Basic and acidic residues" evidence="3">
    <location>
        <begin position="280"/>
        <end position="290"/>
    </location>
</feature>
<feature type="coiled-coil region" evidence="2">
    <location>
        <begin position="608"/>
        <end position="639"/>
    </location>
</feature>
<dbReference type="Proteomes" id="UP001519460">
    <property type="component" value="Unassembled WGS sequence"/>
</dbReference>
<dbReference type="InterPro" id="IPR037000">
    <property type="entry name" value="Ski_DNA-bd_sf"/>
</dbReference>
<dbReference type="Pfam" id="PF02437">
    <property type="entry name" value="Ski_Sno_DHD"/>
    <property type="match status" value="1"/>
</dbReference>
<evidence type="ECO:0000313" key="5">
    <source>
        <dbReference type="EMBL" id="KAK7478402.1"/>
    </source>
</evidence>
<dbReference type="Pfam" id="PF08782">
    <property type="entry name" value="c-SKI_SMAD_bind"/>
    <property type="match status" value="1"/>
</dbReference>
<dbReference type="Gene3D" id="3.10.390.10">
    <property type="entry name" value="SAND domain-like"/>
    <property type="match status" value="1"/>
</dbReference>
<protein>
    <recommendedName>
        <fullName evidence="4">c-SKI SMAD4-binding domain-containing protein</fullName>
    </recommendedName>
</protein>
<dbReference type="EMBL" id="JACVVK020000326">
    <property type="protein sequence ID" value="KAK7478402.1"/>
    <property type="molecule type" value="Genomic_DNA"/>
</dbReference>
<dbReference type="InterPro" id="IPR010919">
    <property type="entry name" value="SAND-like_dom_sf"/>
</dbReference>
<organism evidence="5 6">
    <name type="scientific">Batillaria attramentaria</name>
    <dbReference type="NCBI Taxonomy" id="370345"/>
    <lineage>
        <taxon>Eukaryota</taxon>
        <taxon>Metazoa</taxon>
        <taxon>Spiralia</taxon>
        <taxon>Lophotrochozoa</taxon>
        <taxon>Mollusca</taxon>
        <taxon>Gastropoda</taxon>
        <taxon>Caenogastropoda</taxon>
        <taxon>Sorbeoconcha</taxon>
        <taxon>Cerithioidea</taxon>
        <taxon>Batillariidae</taxon>
        <taxon>Batillaria</taxon>
    </lineage>
</organism>
<dbReference type="FunFam" id="3.10.260.20:FF:000003">
    <property type="entry name" value="SKI family transcriptional corepressor 1 homolog-B-like"/>
    <property type="match status" value="1"/>
</dbReference>
<dbReference type="PANTHER" id="PTHR10005:SF26">
    <property type="entry name" value="CORL"/>
    <property type="match status" value="1"/>
</dbReference>
<dbReference type="AlphaFoldDB" id="A0ABD0JTQ0"/>
<feature type="compositionally biased region" description="Basic and acidic residues" evidence="3">
    <location>
        <begin position="482"/>
        <end position="505"/>
    </location>
</feature>
<reference evidence="5 6" key="1">
    <citation type="journal article" date="2023" name="Sci. Data">
        <title>Genome assembly of the Korean intertidal mud-creeper Batillaria attramentaria.</title>
        <authorList>
            <person name="Patra A.K."/>
            <person name="Ho P.T."/>
            <person name="Jun S."/>
            <person name="Lee S.J."/>
            <person name="Kim Y."/>
            <person name="Won Y.J."/>
        </authorList>
    </citation>
    <scope>NUCLEOTIDE SEQUENCE [LARGE SCALE GENOMIC DNA]</scope>
    <source>
        <strain evidence="5">Wonlab-2016</strain>
    </source>
</reference>
<dbReference type="InterPro" id="IPR023216">
    <property type="entry name" value="Tscrpt_reg_SKI_SnoN"/>
</dbReference>